<feature type="transmembrane region" description="Helical" evidence="1">
    <location>
        <begin position="178"/>
        <end position="197"/>
    </location>
</feature>
<keyword evidence="1" id="KW-1133">Transmembrane helix</keyword>
<keyword evidence="1" id="KW-0812">Transmembrane</keyword>
<evidence type="ECO:0000313" key="3">
    <source>
        <dbReference type="Proteomes" id="UP000334019"/>
    </source>
</evidence>
<feature type="transmembrane region" description="Helical" evidence="1">
    <location>
        <begin position="134"/>
        <end position="158"/>
    </location>
</feature>
<feature type="transmembrane region" description="Helical" evidence="1">
    <location>
        <begin position="209"/>
        <end position="226"/>
    </location>
</feature>
<dbReference type="KEGG" id="atq:GH723_08575"/>
<dbReference type="Proteomes" id="UP000334019">
    <property type="component" value="Chromosome"/>
</dbReference>
<organism evidence="2 3">
    <name type="scientific">Actinomarinicola tropica</name>
    <dbReference type="NCBI Taxonomy" id="2789776"/>
    <lineage>
        <taxon>Bacteria</taxon>
        <taxon>Bacillati</taxon>
        <taxon>Actinomycetota</taxon>
        <taxon>Acidimicrobiia</taxon>
        <taxon>Acidimicrobiales</taxon>
        <taxon>Iamiaceae</taxon>
        <taxon>Actinomarinicola</taxon>
    </lineage>
</organism>
<evidence type="ECO:0000313" key="2">
    <source>
        <dbReference type="EMBL" id="QGG95148.1"/>
    </source>
</evidence>
<dbReference type="Pfam" id="PF12679">
    <property type="entry name" value="ABC2_membrane_2"/>
    <property type="match status" value="1"/>
</dbReference>
<dbReference type="EMBL" id="CP045851">
    <property type="protein sequence ID" value="QGG95148.1"/>
    <property type="molecule type" value="Genomic_DNA"/>
</dbReference>
<dbReference type="GO" id="GO:0005886">
    <property type="term" value="C:plasma membrane"/>
    <property type="evidence" value="ECO:0007669"/>
    <property type="project" value="UniProtKB-SubCell"/>
</dbReference>
<feature type="transmembrane region" description="Helical" evidence="1">
    <location>
        <begin position="232"/>
        <end position="256"/>
    </location>
</feature>
<dbReference type="RefSeq" id="WP_153759256.1">
    <property type="nucleotide sequence ID" value="NZ_CP045851.1"/>
</dbReference>
<dbReference type="AlphaFoldDB" id="A0A5Q2RE17"/>
<name>A0A5Q2RE17_9ACTN</name>
<keyword evidence="3" id="KW-1185">Reference proteome</keyword>
<feature type="transmembrane region" description="Helical" evidence="1">
    <location>
        <begin position="23"/>
        <end position="46"/>
    </location>
</feature>
<accession>A0A5Q2RE17</accession>
<sequence length="274" mass="28889">MNASRVATVMRTDLKQLIGAKDFWVPMVFLGSLFFLFIPTVLLLSITAVGDIDAVGQISQALEVLPQAAQDQIQGDTDAGRASYALAVYLFAPIAVVVPLTISTAVGAATIVGERERGTGEFLAHSPADVKEIYLGKLIASLLPGYATTIVGFGLYSLIVNLIVGPEVGGWFFPTGQWWILMLWVVPPFLALTLSIVLRLSARVKSTAAAQQASGLVSLPLIMIAYSQSTGALFGAGRATVVIGALAWAFAGLGLWRGMRAVSRARLLGVADGI</sequence>
<protein>
    <submittedName>
        <fullName evidence="2">ABC transporter permease subunit</fullName>
    </submittedName>
</protein>
<dbReference type="GO" id="GO:0140359">
    <property type="term" value="F:ABC-type transporter activity"/>
    <property type="evidence" value="ECO:0007669"/>
    <property type="project" value="InterPro"/>
</dbReference>
<gene>
    <name evidence="2" type="ORF">GH723_08575</name>
</gene>
<evidence type="ECO:0000256" key="1">
    <source>
        <dbReference type="SAM" id="Phobius"/>
    </source>
</evidence>
<keyword evidence="1" id="KW-0472">Membrane</keyword>
<proteinExistence type="predicted"/>
<feature type="transmembrane region" description="Helical" evidence="1">
    <location>
        <begin position="86"/>
        <end position="113"/>
    </location>
</feature>
<reference evidence="2 3" key="1">
    <citation type="submission" date="2019-11" db="EMBL/GenBank/DDBJ databases">
        <authorList>
            <person name="He Y."/>
        </authorList>
    </citation>
    <scope>NUCLEOTIDE SEQUENCE [LARGE SCALE GENOMIC DNA]</scope>
    <source>
        <strain evidence="2 3">SCSIO 58843</strain>
    </source>
</reference>